<dbReference type="Proteomes" id="UP000657918">
    <property type="component" value="Unassembled WGS sequence"/>
</dbReference>
<evidence type="ECO:0000313" key="2">
    <source>
        <dbReference type="Proteomes" id="UP000657918"/>
    </source>
</evidence>
<protein>
    <submittedName>
        <fullName evidence="1">Uncharacterized protein</fullName>
    </submittedName>
</protein>
<evidence type="ECO:0000313" key="1">
    <source>
        <dbReference type="EMBL" id="KAF9685746.1"/>
    </source>
</evidence>
<sequence>MPGAGPNPKKLWKVTCRFYNGGGRTLHYDNLGAALVFCINPKARDQRLAITSLPGPWVLSLTVVVDEGRDKSGLSSSVEGGADHVHIPSADCLEIHRDLKRTGSIALRSD</sequence>
<gene>
    <name evidence="1" type="ORF">SADUNF_Sadunf03G0086100</name>
</gene>
<organism evidence="1 2">
    <name type="scientific">Salix dunnii</name>
    <dbReference type="NCBI Taxonomy" id="1413687"/>
    <lineage>
        <taxon>Eukaryota</taxon>
        <taxon>Viridiplantae</taxon>
        <taxon>Streptophyta</taxon>
        <taxon>Embryophyta</taxon>
        <taxon>Tracheophyta</taxon>
        <taxon>Spermatophyta</taxon>
        <taxon>Magnoliopsida</taxon>
        <taxon>eudicotyledons</taxon>
        <taxon>Gunneridae</taxon>
        <taxon>Pentapetalae</taxon>
        <taxon>rosids</taxon>
        <taxon>fabids</taxon>
        <taxon>Malpighiales</taxon>
        <taxon>Salicaceae</taxon>
        <taxon>Saliceae</taxon>
        <taxon>Salix</taxon>
    </lineage>
</organism>
<reference evidence="1 2" key="1">
    <citation type="submission" date="2020-10" db="EMBL/GenBank/DDBJ databases">
        <title>Plant Genome Project.</title>
        <authorList>
            <person name="Zhang R.-G."/>
        </authorList>
    </citation>
    <scope>NUCLEOTIDE SEQUENCE [LARGE SCALE GENOMIC DNA]</scope>
    <source>
        <strain evidence="1">FAFU-HL-1</strain>
        <tissue evidence="1">Leaf</tissue>
    </source>
</reference>
<dbReference type="AlphaFoldDB" id="A0A835N3D9"/>
<comment type="caution">
    <text evidence="1">The sequence shown here is derived from an EMBL/GenBank/DDBJ whole genome shotgun (WGS) entry which is preliminary data.</text>
</comment>
<proteinExistence type="predicted"/>
<name>A0A835N3D9_9ROSI</name>
<accession>A0A835N3D9</accession>
<dbReference type="EMBL" id="JADGMS010000003">
    <property type="protein sequence ID" value="KAF9685746.1"/>
    <property type="molecule type" value="Genomic_DNA"/>
</dbReference>
<keyword evidence="2" id="KW-1185">Reference proteome</keyword>